<dbReference type="Gene3D" id="4.10.830.30">
    <property type="entry name" value="Ribosomal protein L31"/>
    <property type="match status" value="1"/>
</dbReference>
<feature type="chain" id="PRO_5044576463" description="Large ribosomal subunit protein bL31c" evidence="6">
    <location>
        <begin position="25"/>
        <end position="152"/>
    </location>
</feature>
<dbReference type="SUPFAM" id="SSF143800">
    <property type="entry name" value="L28p-like"/>
    <property type="match status" value="1"/>
</dbReference>
<keyword evidence="2" id="KW-0689">Ribosomal protein</keyword>
<comment type="similarity">
    <text evidence="1">Belongs to the bacterial ribosomal protein bL31 family. Type A subfamily.</text>
</comment>
<name>A0A2K1KST4_PHYPA</name>
<dbReference type="AlphaFoldDB" id="A0A2K1KST4"/>
<organism evidence="7">
    <name type="scientific">Physcomitrium patens</name>
    <name type="common">Spreading-leaved earth moss</name>
    <name type="synonym">Physcomitrella patens</name>
    <dbReference type="NCBI Taxonomy" id="3218"/>
    <lineage>
        <taxon>Eukaryota</taxon>
        <taxon>Viridiplantae</taxon>
        <taxon>Streptophyta</taxon>
        <taxon>Embryophyta</taxon>
        <taxon>Bryophyta</taxon>
        <taxon>Bryophytina</taxon>
        <taxon>Bryopsida</taxon>
        <taxon>Funariidae</taxon>
        <taxon>Funariales</taxon>
        <taxon>Funariaceae</taxon>
        <taxon>Physcomitrium</taxon>
    </lineage>
</organism>
<dbReference type="GO" id="GO:0003735">
    <property type="term" value="F:structural constituent of ribosome"/>
    <property type="evidence" value="ECO:0000318"/>
    <property type="project" value="GO_Central"/>
</dbReference>
<dbReference type="GeneID" id="112279563"/>
<dbReference type="PANTHER" id="PTHR33280:SF1">
    <property type="entry name" value="LARGE RIBOSOMAL SUBUNIT PROTEIN BL31C"/>
    <property type="match status" value="1"/>
</dbReference>
<evidence type="ECO:0000256" key="2">
    <source>
        <dbReference type="ARBA" id="ARBA00022980"/>
    </source>
</evidence>
<dbReference type="GO" id="GO:1990904">
    <property type="term" value="C:ribonucleoprotein complex"/>
    <property type="evidence" value="ECO:0007669"/>
    <property type="project" value="UniProtKB-KW"/>
</dbReference>
<keyword evidence="6" id="KW-0732">Signal</keyword>
<dbReference type="Gramene" id="Pp3c3_430V3.2">
    <property type="protein sequence ID" value="Pp3c3_430V3.2"/>
    <property type="gene ID" value="Pp3c3_430"/>
</dbReference>
<dbReference type="InterPro" id="IPR042105">
    <property type="entry name" value="Ribosomal_bL31_sf"/>
</dbReference>
<protein>
    <recommendedName>
        <fullName evidence="4">Large ribosomal subunit protein bL31c</fullName>
    </recommendedName>
    <alternativeName>
        <fullName evidence="5">50S ribosomal protein L31, chloroplastic</fullName>
    </alternativeName>
</protein>
<dbReference type="EMBL" id="ABEU02000003">
    <property type="protein sequence ID" value="PNR56816.1"/>
    <property type="molecule type" value="Genomic_DNA"/>
</dbReference>
<evidence type="ECO:0000256" key="6">
    <source>
        <dbReference type="SAM" id="SignalP"/>
    </source>
</evidence>
<evidence type="ECO:0000313" key="9">
    <source>
        <dbReference type="Proteomes" id="UP000006727"/>
    </source>
</evidence>
<dbReference type="OMA" id="TRIMEIP"/>
<sequence length="152" mass="16488">MQGPVCVRPSFCFVAMATSISTLAACPATTTSSFLSGSTCIQVNRGESRVTCKRAEIHPQFYEQAKVYCNGELVMTTSGTQTEYVVDVWSGNHPFYQGNKSALVLDADRVEKFRQRFGGIGAIQEIPTLISGEIVFQKKKKGPIKGGKGGKK</sequence>
<dbReference type="STRING" id="3218.A0A2K1KST4"/>
<proteinExistence type="inferred from homology"/>
<keyword evidence="9" id="KW-1185">Reference proteome</keyword>
<dbReference type="EnsemblPlants" id="Pp3c3_430V3.1">
    <property type="protein sequence ID" value="Pp3c3_430V3.1"/>
    <property type="gene ID" value="Pp3c3_430"/>
</dbReference>
<evidence type="ECO:0000256" key="5">
    <source>
        <dbReference type="ARBA" id="ARBA00035529"/>
    </source>
</evidence>
<evidence type="ECO:0000256" key="3">
    <source>
        <dbReference type="ARBA" id="ARBA00023274"/>
    </source>
</evidence>
<feature type="signal peptide" evidence="6">
    <location>
        <begin position="1"/>
        <end position="24"/>
    </location>
</feature>
<dbReference type="Gramene" id="Pp3c3_430V3.1">
    <property type="protein sequence ID" value="Pp3c3_430V3.1"/>
    <property type="gene ID" value="Pp3c3_430"/>
</dbReference>
<dbReference type="OrthoDB" id="793at2759"/>
<dbReference type="InterPro" id="IPR034704">
    <property type="entry name" value="Ribosomal_bL28/bL31-like_sf"/>
</dbReference>
<dbReference type="PANTHER" id="PTHR33280">
    <property type="entry name" value="50S RIBOSOMAL PROTEIN L31, CHLOROPLASTIC"/>
    <property type="match status" value="1"/>
</dbReference>
<dbReference type="InterPro" id="IPR002150">
    <property type="entry name" value="Ribosomal_bL31"/>
</dbReference>
<evidence type="ECO:0000256" key="1">
    <source>
        <dbReference type="ARBA" id="ARBA00009296"/>
    </source>
</evidence>
<dbReference type="RefSeq" id="XP_024369917.1">
    <property type="nucleotide sequence ID" value="XM_024514149.2"/>
</dbReference>
<reference evidence="7 9" key="2">
    <citation type="journal article" date="2018" name="Plant J.">
        <title>The Physcomitrella patens chromosome-scale assembly reveals moss genome structure and evolution.</title>
        <authorList>
            <person name="Lang D."/>
            <person name="Ullrich K.K."/>
            <person name="Murat F."/>
            <person name="Fuchs J."/>
            <person name="Jenkins J."/>
            <person name="Haas F.B."/>
            <person name="Piednoel M."/>
            <person name="Gundlach H."/>
            <person name="Van Bel M."/>
            <person name="Meyberg R."/>
            <person name="Vives C."/>
            <person name="Morata J."/>
            <person name="Symeonidi A."/>
            <person name="Hiss M."/>
            <person name="Muchero W."/>
            <person name="Kamisugi Y."/>
            <person name="Saleh O."/>
            <person name="Blanc G."/>
            <person name="Decker E.L."/>
            <person name="van Gessel N."/>
            <person name="Grimwood J."/>
            <person name="Hayes R.D."/>
            <person name="Graham S.W."/>
            <person name="Gunter L.E."/>
            <person name="McDaniel S.F."/>
            <person name="Hoernstein S.N.W."/>
            <person name="Larsson A."/>
            <person name="Li F.W."/>
            <person name="Perroud P.F."/>
            <person name="Phillips J."/>
            <person name="Ranjan P."/>
            <person name="Rokshar D.S."/>
            <person name="Rothfels C.J."/>
            <person name="Schneider L."/>
            <person name="Shu S."/>
            <person name="Stevenson D.W."/>
            <person name="Thummler F."/>
            <person name="Tillich M."/>
            <person name="Villarreal Aguilar J.C."/>
            <person name="Widiez T."/>
            <person name="Wong G.K."/>
            <person name="Wymore A."/>
            <person name="Zhang Y."/>
            <person name="Zimmer A.D."/>
            <person name="Quatrano R.S."/>
            <person name="Mayer K.F.X."/>
            <person name="Goodstein D."/>
            <person name="Casacuberta J.M."/>
            <person name="Vandepoele K."/>
            <person name="Reski R."/>
            <person name="Cuming A.C."/>
            <person name="Tuskan G.A."/>
            <person name="Maumus F."/>
            <person name="Salse J."/>
            <person name="Schmutz J."/>
            <person name="Rensing S.A."/>
        </authorList>
    </citation>
    <scope>NUCLEOTIDE SEQUENCE [LARGE SCALE GENOMIC DNA]</scope>
    <source>
        <strain evidence="8 9">cv. Gransden 2004</strain>
    </source>
</reference>
<evidence type="ECO:0000313" key="8">
    <source>
        <dbReference type="EnsemblPlants" id="Pp3c3_430V3.1"/>
    </source>
</evidence>
<dbReference type="GO" id="GO:0006412">
    <property type="term" value="P:translation"/>
    <property type="evidence" value="ECO:0000318"/>
    <property type="project" value="GO_Central"/>
</dbReference>
<gene>
    <name evidence="8" type="primary">LOC112279563</name>
    <name evidence="7" type="ORF">PHYPA_003808</name>
</gene>
<evidence type="ECO:0000313" key="7">
    <source>
        <dbReference type="EMBL" id="PNR56816.1"/>
    </source>
</evidence>
<evidence type="ECO:0000256" key="4">
    <source>
        <dbReference type="ARBA" id="ARBA00035270"/>
    </source>
</evidence>
<keyword evidence="3" id="KW-0687">Ribonucleoprotein</keyword>
<dbReference type="Proteomes" id="UP000006727">
    <property type="component" value="Chromosome 3"/>
</dbReference>
<dbReference type="NCBIfam" id="TIGR00105">
    <property type="entry name" value="L31"/>
    <property type="match status" value="1"/>
</dbReference>
<reference evidence="7 9" key="1">
    <citation type="journal article" date="2008" name="Science">
        <title>The Physcomitrella genome reveals evolutionary insights into the conquest of land by plants.</title>
        <authorList>
            <person name="Rensing S."/>
            <person name="Lang D."/>
            <person name="Zimmer A."/>
            <person name="Terry A."/>
            <person name="Salamov A."/>
            <person name="Shapiro H."/>
            <person name="Nishiyama T."/>
            <person name="Perroud P.-F."/>
            <person name="Lindquist E."/>
            <person name="Kamisugi Y."/>
            <person name="Tanahashi T."/>
            <person name="Sakakibara K."/>
            <person name="Fujita T."/>
            <person name="Oishi K."/>
            <person name="Shin-I T."/>
            <person name="Kuroki Y."/>
            <person name="Toyoda A."/>
            <person name="Suzuki Y."/>
            <person name="Hashimoto A."/>
            <person name="Yamaguchi K."/>
            <person name="Sugano A."/>
            <person name="Kohara Y."/>
            <person name="Fujiyama A."/>
            <person name="Anterola A."/>
            <person name="Aoki S."/>
            <person name="Ashton N."/>
            <person name="Barbazuk W.B."/>
            <person name="Barker E."/>
            <person name="Bennetzen J."/>
            <person name="Bezanilla M."/>
            <person name="Blankenship R."/>
            <person name="Cho S.H."/>
            <person name="Dutcher S."/>
            <person name="Estelle M."/>
            <person name="Fawcett J.A."/>
            <person name="Gundlach H."/>
            <person name="Hanada K."/>
            <person name="Heyl A."/>
            <person name="Hicks K.A."/>
            <person name="Hugh J."/>
            <person name="Lohr M."/>
            <person name="Mayer K."/>
            <person name="Melkozernov A."/>
            <person name="Murata T."/>
            <person name="Nelson D."/>
            <person name="Pils B."/>
            <person name="Prigge M."/>
            <person name="Reiss B."/>
            <person name="Renner T."/>
            <person name="Rombauts S."/>
            <person name="Rushton P."/>
            <person name="Sanderfoot A."/>
            <person name="Schween G."/>
            <person name="Shiu S.-H."/>
            <person name="Stueber K."/>
            <person name="Theodoulou F.L."/>
            <person name="Tu H."/>
            <person name="Van de Peer Y."/>
            <person name="Verrier P.J."/>
            <person name="Waters E."/>
            <person name="Wood A."/>
            <person name="Yang L."/>
            <person name="Cove D."/>
            <person name="Cuming A."/>
            <person name="Hasebe M."/>
            <person name="Lucas S."/>
            <person name="Mishler D.B."/>
            <person name="Reski R."/>
            <person name="Grigoriev I."/>
            <person name="Quatrano R.S."/>
            <person name="Boore J.L."/>
        </authorList>
    </citation>
    <scope>NUCLEOTIDE SEQUENCE [LARGE SCALE GENOMIC DNA]</scope>
    <source>
        <strain evidence="8 9">cv. Gransden 2004</strain>
    </source>
</reference>
<dbReference type="EnsemblPlants" id="Pp3c3_430V3.2">
    <property type="protein sequence ID" value="Pp3c3_430V3.2"/>
    <property type="gene ID" value="Pp3c3_430"/>
</dbReference>
<dbReference type="GO" id="GO:0005840">
    <property type="term" value="C:ribosome"/>
    <property type="evidence" value="ECO:0007669"/>
    <property type="project" value="UniProtKB-KW"/>
</dbReference>
<dbReference type="Pfam" id="PF01197">
    <property type="entry name" value="Ribosomal_L31"/>
    <property type="match status" value="1"/>
</dbReference>
<accession>A0A2K1KST4</accession>
<dbReference type="PaxDb" id="3218-PP1S1_221V6.1"/>
<reference evidence="8" key="3">
    <citation type="submission" date="2020-12" db="UniProtKB">
        <authorList>
            <consortium name="EnsemblPlants"/>
        </authorList>
    </citation>
    <scope>IDENTIFICATION</scope>
</reference>
<dbReference type="PRINTS" id="PR01249">
    <property type="entry name" value="RIBOSOMALL31"/>
</dbReference>